<evidence type="ECO:0000313" key="2">
    <source>
        <dbReference type="EMBL" id="MCH5597627.1"/>
    </source>
</evidence>
<feature type="signal peptide" evidence="1">
    <location>
        <begin position="1"/>
        <end position="20"/>
    </location>
</feature>
<dbReference type="RefSeq" id="WP_240827002.1">
    <property type="nucleotide sequence ID" value="NZ_JAKWBL010000001.1"/>
</dbReference>
<name>A0ABS9SGX9_9BACT</name>
<keyword evidence="1" id="KW-0732">Signal</keyword>
<reference evidence="2 3" key="1">
    <citation type="submission" date="2022-02" db="EMBL/GenBank/DDBJ databases">
        <authorList>
            <person name="Min J."/>
        </authorList>
    </citation>
    <scope>NUCLEOTIDE SEQUENCE [LARGE SCALE GENOMIC DNA]</scope>
    <source>
        <strain evidence="2 3">GR10-1</strain>
    </source>
</reference>
<keyword evidence="3" id="KW-1185">Reference proteome</keyword>
<proteinExistence type="predicted"/>
<gene>
    <name evidence="2" type="ORF">MKP09_06745</name>
</gene>
<feature type="chain" id="PRO_5045719769" evidence="1">
    <location>
        <begin position="21"/>
        <end position="115"/>
    </location>
</feature>
<evidence type="ECO:0000313" key="3">
    <source>
        <dbReference type="Proteomes" id="UP001202248"/>
    </source>
</evidence>
<dbReference type="EMBL" id="JAKWBL010000001">
    <property type="protein sequence ID" value="MCH5597627.1"/>
    <property type="molecule type" value="Genomic_DNA"/>
</dbReference>
<dbReference type="PROSITE" id="PS51257">
    <property type="entry name" value="PROKAR_LIPOPROTEIN"/>
    <property type="match status" value="1"/>
</dbReference>
<evidence type="ECO:0000256" key="1">
    <source>
        <dbReference type="SAM" id="SignalP"/>
    </source>
</evidence>
<protein>
    <submittedName>
        <fullName evidence="2">Uncharacterized protein</fullName>
    </submittedName>
</protein>
<sequence length="115" mass="13192">MRKIYWLLVFCIFFSGCSKALDVEEDMYFEQVNWEEPPGERDPIAGVAPMHLELKTSGWAGLYPGSGDIVWSGTYKITHRKVKVSLEHRDDTYEFEVKSDQELIGPGGEILHIKK</sequence>
<dbReference type="Proteomes" id="UP001202248">
    <property type="component" value="Unassembled WGS sequence"/>
</dbReference>
<accession>A0ABS9SGX9</accession>
<organism evidence="2 3">
    <name type="scientific">Niabella ginsengisoli</name>
    <dbReference type="NCBI Taxonomy" id="522298"/>
    <lineage>
        <taxon>Bacteria</taxon>
        <taxon>Pseudomonadati</taxon>
        <taxon>Bacteroidota</taxon>
        <taxon>Chitinophagia</taxon>
        <taxon>Chitinophagales</taxon>
        <taxon>Chitinophagaceae</taxon>
        <taxon>Niabella</taxon>
    </lineage>
</organism>
<comment type="caution">
    <text evidence="2">The sequence shown here is derived from an EMBL/GenBank/DDBJ whole genome shotgun (WGS) entry which is preliminary data.</text>
</comment>